<feature type="transmembrane region" description="Helical" evidence="1">
    <location>
        <begin position="237"/>
        <end position="257"/>
    </location>
</feature>
<keyword evidence="1" id="KW-1133">Transmembrane helix</keyword>
<dbReference type="InterPro" id="IPR000620">
    <property type="entry name" value="EamA_dom"/>
</dbReference>
<feature type="transmembrane region" description="Helical" evidence="1">
    <location>
        <begin position="38"/>
        <end position="58"/>
    </location>
</feature>
<feature type="domain" description="EamA" evidence="2">
    <location>
        <begin position="153"/>
        <end position="280"/>
    </location>
</feature>
<feature type="transmembrane region" description="Helical" evidence="1">
    <location>
        <begin position="176"/>
        <end position="197"/>
    </location>
</feature>
<keyword evidence="1" id="KW-0812">Transmembrane</keyword>
<dbReference type="Proteomes" id="UP000427906">
    <property type="component" value="Chromosome"/>
</dbReference>
<dbReference type="Pfam" id="PF00892">
    <property type="entry name" value="EamA"/>
    <property type="match status" value="2"/>
</dbReference>
<accession>A0A5K7YJZ7</accession>
<dbReference type="RefSeq" id="WP_155317555.1">
    <property type="nucleotide sequence ID" value="NZ_AP021874.1"/>
</dbReference>
<keyword evidence="1" id="KW-0472">Membrane</keyword>
<dbReference type="GO" id="GO:0016020">
    <property type="term" value="C:membrane"/>
    <property type="evidence" value="ECO:0007669"/>
    <property type="project" value="InterPro"/>
</dbReference>
<dbReference type="EMBL" id="AP021874">
    <property type="protein sequence ID" value="BBO69526.1"/>
    <property type="molecule type" value="Genomic_DNA"/>
</dbReference>
<feature type="transmembrane region" description="Helical" evidence="1">
    <location>
        <begin position="121"/>
        <end position="139"/>
    </location>
</feature>
<evidence type="ECO:0000256" key="1">
    <source>
        <dbReference type="SAM" id="Phobius"/>
    </source>
</evidence>
<gene>
    <name evidence="3" type="ORF">DSCA_34560</name>
</gene>
<feature type="transmembrane region" description="Helical" evidence="1">
    <location>
        <begin position="6"/>
        <end position="26"/>
    </location>
</feature>
<keyword evidence="4" id="KW-1185">Reference proteome</keyword>
<dbReference type="SUPFAM" id="SSF103481">
    <property type="entry name" value="Multidrug resistance efflux transporter EmrE"/>
    <property type="match status" value="1"/>
</dbReference>
<organism evidence="3 4">
    <name type="scientific">Desulfosarcina alkanivorans</name>
    <dbReference type="NCBI Taxonomy" id="571177"/>
    <lineage>
        <taxon>Bacteria</taxon>
        <taxon>Pseudomonadati</taxon>
        <taxon>Thermodesulfobacteriota</taxon>
        <taxon>Desulfobacteria</taxon>
        <taxon>Desulfobacterales</taxon>
        <taxon>Desulfosarcinaceae</taxon>
        <taxon>Desulfosarcina</taxon>
    </lineage>
</organism>
<evidence type="ECO:0000313" key="3">
    <source>
        <dbReference type="EMBL" id="BBO69526.1"/>
    </source>
</evidence>
<reference evidence="3 4" key="1">
    <citation type="submission" date="2019-11" db="EMBL/GenBank/DDBJ databases">
        <title>Comparative genomics of hydrocarbon-degrading Desulfosarcina strains.</title>
        <authorList>
            <person name="Watanabe M."/>
            <person name="Kojima H."/>
            <person name="Fukui M."/>
        </authorList>
    </citation>
    <scope>NUCLEOTIDE SEQUENCE [LARGE SCALE GENOMIC DNA]</scope>
    <source>
        <strain evidence="3 4">PL12</strain>
    </source>
</reference>
<name>A0A5K7YJZ7_9BACT</name>
<dbReference type="AlphaFoldDB" id="A0A5K7YJZ7"/>
<feature type="transmembrane region" description="Helical" evidence="1">
    <location>
        <begin position="95"/>
        <end position="115"/>
    </location>
</feature>
<dbReference type="OrthoDB" id="5417329at2"/>
<feature type="transmembrane region" description="Helical" evidence="1">
    <location>
        <begin position="64"/>
        <end position="88"/>
    </location>
</feature>
<feature type="transmembrane region" description="Helical" evidence="1">
    <location>
        <begin position="151"/>
        <end position="170"/>
    </location>
</feature>
<feature type="transmembrane region" description="Helical" evidence="1">
    <location>
        <begin position="209"/>
        <end position="231"/>
    </location>
</feature>
<sequence length="281" mass="28845">MINPETLAITCGLCSAVAWGAGDFAGGFASRRGNALTVVLFSQLIGGILLFCLATAFARSLPPAGHLVSGGLAGIFGVLGLTGLYSGLARGRMGLVAPLSAVVTAVVPMTFSFFVEGLPGGFRLTGFAVAMAAVWFLSSPGGKSRIAPGELRLSLLAGLGFGLFFIFMDHASSQAVLWPLVAARAAAIVVMAVLLAVTRQLAAPPRGQFTFIALAGILDTAGNAAFGMAAHLGRLDIAAILASLYPASTVLLAWLVFRERLGRRQWFGVATAAVALVLIAL</sequence>
<protein>
    <recommendedName>
        <fullName evidence="2">EamA domain-containing protein</fullName>
    </recommendedName>
</protein>
<dbReference type="InterPro" id="IPR037185">
    <property type="entry name" value="EmrE-like"/>
</dbReference>
<dbReference type="KEGG" id="dalk:DSCA_34560"/>
<feature type="domain" description="EamA" evidence="2">
    <location>
        <begin position="7"/>
        <end position="138"/>
    </location>
</feature>
<proteinExistence type="predicted"/>
<evidence type="ECO:0000313" key="4">
    <source>
        <dbReference type="Proteomes" id="UP000427906"/>
    </source>
</evidence>
<evidence type="ECO:0000259" key="2">
    <source>
        <dbReference type="Pfam" id="PF00892"/>
    </source>
</evidence>